<dbReference type="GO" id="GO:0006826">
    <property type="term" value="P:iron ion transport"/>
    <property type="evidence" value="ECO:0007669"/>
    <property type="project" value="TreeGrafter"/>
</dbReference>
<evidence type="ECO:0000313" key="8">
    <source>
        <dbReference type="EMBL" id="KDR11747.1"/>
    </source>
</evidence>
<keyword evidence="9" id="KW-1185">Reference proteome</keyword>
<dbReference type="CDD" id="cd13905">
    <property type="entry name" value="CuRO_3_tcLLC2_insect_like"/>
    <property type="match status" value="1"/>
</dbReference>
<dbReference type="eggNOG" id="KOG1263">
    <property type="taxonomic scope" value="Eukaryota"/>
</dbReference>
<dbReference type="InterPro" id="IPR002355">
    <property type="entry name" value="Cu_oxidase_Cu_BS"/>
</dbReference>
<dbReference type="PROSITE" id="PS00080">
    <property type="entry name" value="MULTICOPPER_OXIDASE2"/>
    <property type="match status" value="1"/>
</dbReference>
<name>A0A067R247_ZOONE</name>
<dbReference type="Pfam" id="PF07731">
    <property type="entry name" value="Cu-oxidase_2"/>
    <property type="match status" value="1"/>
</dbReference>
<gene>
    <name evidence="8" type="ORF">L798_13695</name>
</gene>
<reference evidence="8 9" key="1">
    <citation type="journal article" date="2014" name="Nat. Commun.">
        <title>Molecular traces of alternative social organization in a termite genome.</title>
        <authorList>
            <person name="Terrapon N."/>
            <person name="Li C."/>
            <person name="Robertson H.M."/>
            <person name="Ji L."/>
            <person name="Meng X."/>
            <person name="Booth W."/>
            <person name="Chen Z."/>
            <person name="Childers C.P."/>
            <person name="Glastad K.M."/>
            <person name="Gokhale K."/>
            <person name="Gowin J."/>
            <person name="Gronenberg W."/>
            <person name="Hermansen R.A."/>
            <person name="Hu H."/>
            <person name="Hunt B.G."/>
            <person name="Huylmans A.K."/>
            <person name="Khalil S.M."/>
            <person name="Mitchell R.D."/>
            <person name="Munoz-Torres M.C."/>
            <person name="Mustard J.A."/>
            <person name="Pan H."/>
            <person name="Reese J.T."/>
            <person name="Scharf M.E."/>
            <person name="Sun F."/>
            <person name="Vogel H."/>
            <person name="Xiao J."/>
            <person name="Yang W."/>
            <person name="Yang Z."/>
            <person name="Yang Z."/>
            <person name="Zhou J."/>
            <person name="Zhu J."/>
            <person name="Brent C.S."/>
            <person name="Elsik C.G."/>
            <person name="Goodisman M.A."/>
            <person name="Liberles D.A."/>
            <person name="Roe R.M."/>
            <person name="Vargo E.L."/>
            <person name="Vilcinskas A."/>
            <person name="Wang J."/>
            <person name="Bornberg-Bauer E."/>
            <person name="Korb J."/>
            <person name="Zhang G."/>
            <person name="Liebig J."/>
        </authorList>
    </citation>
    <scope>NUCLEOTIDE SEQUENCE [LARGE SCALE GENOMIC DNA]</scope>
    <source>
        <tissue evidence="8">Whole organism</tissue>
    </source>
</reference>
<dbReference type="FunFam" id="2.60.40.420:FF:000045">
    <property type="entry name" value="Laccase 2"/>
    <property type="match status" value="1"/>
</dbReference>
<dbReference type="GO" id="GO:0005886">
    <property type="term" value="C:plasma membrane"/>
    <property type="evidence" value="ECO:0007669"/>
    <property type="project" value="TreeGrafter"/>
</dbReference>
<dbReference type="Gene3D" id="2.60.40.420">
    <property type="entry name" value="Cupredoxins - blue copper proteins"/>
    <property type="match status" value="3"/>
</dbReference>
<dbReference type="PANTHER" id="PTHR11709:SF232">
    <property type="entry name" value="STRAW, ISOFORM G"/>
    <property type="match status" value="1"/>
</dbReference>
<dbReference type="CDD" id="cd13858">
    <property type="entry name" value="CuRO_1_tcLCC2_insect_like"/>
    <property type="match status" value="1"/>
</dbReference>
<comment type="similarity">
    <text evidence="1">Belongs to the multicopper oxidase family.</text>
</comment>
<dbReference type="InterPro" id="IPR011707">
    <property type="entry name" value="Cu-oxidase-like_N"/>
</dbReference>
<protein>
    <submittedName>
        <fullName evidence="8">Laccase-4</fullName>
    </submittedName>
</protein>
<dbReference type="PANTHER" id="PTHR11709">
    <property type="entry name" value="MULTI-COPPER OXIDASE"/>
    <property type="match status" value="1"/>
</dbReference>
<dbReference type="EMBL" id="KK853076">
    <property type="protein sequence ID" value="KDR11747.1"/>
    <property type="molecule type" value="Genomic_DNA"/>
</dbReference>
<dbReference type="Pfam" id="PF00394">
    <property type="entry name" value="Cu-oxidase"/>
    <property type="match status" value="1"/>
</dbReference>
<evidence type="ECO:0000256" key="2">
    <source>
        <dbReference type="ARBA" id="ARBA00022723"/>
    </source>
</evidence>
<dbReference type="SUPFAM" id="SSF49503">
    <property type="entry name" value="Cupredoxins"/>
    <property type="match status" value="3"/>
</dbReference>
<dbReference type="InterPro" id="IPR001117">
    <property type="entry name" value="Cu-oxidase_2nd"/>
</dbReference>
<organism evidence="8 9">
    <name type="scientific">Zootermopsis nevadensis</name>
    <name type="common">Dampwood termite</name>
    <dbReference type="NCBI Taxonomy" id="136037"/>
    <lineage>
        <taxon>Eukaryota</taxon>
        <taxon>Metazoa</taxon>
        <taxon>Ecdysozoa</taxon>
        <taxon>Arthropoda</taxon>
        <taxon>Hexapoda</taxon>
        <taxon>Insecta</taxon>
        <taxon>Pterygota</taxon>
        <taxon>Neoptera</taxon>
        <taxon>Polyneoptera</taxon>
        <taxon>Dictyoptera</taxon>
        <taxon>Blattodea</taxon>
        <taxon>Blattoidea</taxon>
        <taxon>Termitoidae</taxon>
        <taxon>Termopsidae</taxon>
        <taxon>Zootermopsis</taxon>
    </lineage>
</organism>
<dbReference type="InterPro" id="IPR045087">
    <property type="entry name" value="Cu-oxidase_fam"/>
</dbReference>
<dbReference type="GO" id="GO:0005507">
    <property type="term" value="F:copper ion binding"/>
    <property type="evidence" value="ECO:0007669"/>
    <property type="project" value="InterPro"/>
</dbReference>
<dbReference type="InterPro" id="IPR008972">
    <property type="entry name" value="Cupredoxin"/>
</dbReference>
<sequence length="648" mass="71376">MFYSVLFACAVGMVSAANPVYLKSYLQPNDDVDRATFLNYTADSVICARECVAGQTPKICYYQWTVENYATLSDACRNCPKNLTDCYNNQCIPADGYERGILSINRKFPGPSIEVCLGDRVIVDITNNMAGRTVAIHWHGVFQQGSQFMDGVPMLTQCTIHESNTFRYDFIANNEGTHFWHSHDGLQKLDGLEGNLIIRSPKDYDPNGNLYDFDLPEHKLFISDWLHLPADDHFPGLLRADSGQDANSFLINGKGRTLIGTQSTITPYAQINVQSGMRYRFRIIGGLCTVCPTQLTVDGHKMLVIATDGNPVAPMRVDSLNIYSGERYDVVIEATNSPGPYWIHVKGLATCVVGRVYQLGVLQYEGATTKLRALPYDPGYDGFPPTANYRVLNPENATCSSGSNGVCNTQLVNPFPVPKNILKQLPDFNFLLTFGFESLNPNALFKSYDRYFVSPDLDLLSSTMNNISFVAPPVPPLTQSEDIPAGALCPVDANGLPQCPGGQSYCACVHVIKIPLGALVQIILSDDSPRSDLNHPFHLHGYAFYVMDMGQYAEGQTPQNLLKDLNSNVRTVSTAPILKDTIAVPSGGYAVIKFKANNPGYWFLHCHFLYHIATGMSVVLQVGEKSDVPTPPTGFPKCGSFTPQVYTN</sequence>
<dbReference type="Proteomes" id="UP000027135">
    <property type="component" value="Unassembled WGS sequence"/>
</dbReference>
<evidence type="ECO:0000313" key="9">
    <source>
        <dbReference type="Proteomes" id="UP000027135"/>
    </source>
</evidence>
<dbReference type="CDD" id="cd13884">
    <property type="entry name" value="CuRO_2_tcLCC_insect_like"/>
    <property type="match status" value="1"/>
</dbReference>
<dbReference type="STRING" id="136037.A0A067R247"/>
<accession>A0A067R247</accession>
<evidence type="ECO:0000256" key="4">
    <source>
        <dbReference type="SAM" id="SignalP"/>
    </source>
</evidence>
<feature type="chain" id="PRO_5001644675" evidence="4">
    <location>
        <begin position="17"/>
        <end position="648"/>
    </location>
</feature>
<feature type="domain" description="Plastocyanin-like" evidence="6">
    <location>
        <begin position="501"/>
        <end position="624"/>
    </location>
</feature>
<dbReference type="InterPro" id="IPR011706">
    <property type="entry name" value="Cu-oxidase_C"/>
</dbReference>
<dbReference type="FunFam" id="2.60.40.420:FF:000031">
    <property type="entry name" value="Laccase-2 isoform A"/>
    <property type="match status" value="1"/>
</dbReference>
<evidence type="ECO:0000259" key="7">
    <source>
        <dbReference type="Pfam" id="PF07732"/>
    </source>
</evidence>
<evidence type="ECO:0000259" key="5">
    <source>
        <dbReference type="Pfam" id="PF00394"/>
    </source>
</evidence>
<dbReference type="GO" id="GO:0016491">
    <property type="term" value="F:oxidoreductase activity"/>
    <property type="evidence" value="ECO:0007669"/>
    <property type="project" value="UniProtKB-KW"/>
</dbReference>
<dbReference type="AlphaFoldDB" id="A0A067R247"/>
<keyword evidence="3" id="KW-0560">Oxidoreductase</keyword>
<proteinExistence type="inferred from homology"/>
<feature type="signal peptide" evidence="4">
    <location>
        <begin position="1"/>
        <end position="16"/>
    </location>
</feature>
<evidence type="ECO:0000259" key="6">
    <source>
        <dbReference type="Pfam" id="PF07731"/>
    </source>
</evidence>
<dbReference type="InterPro" id="IPR033138">
    <property type="entry name" value="Cu_oxidase_CS"/>
</dbReference>
<feature type="domain" description="Plastocyanin-like" evidence="5">
    <location>
        <begin position="220"/>
        <end position="367"/>
    </location>
</feature>
<keyword evidence="4" id="KW-0732">Signal</keyword>
<evidence type="ECO:0000256" key="1">
    <source>
        <dbReference type="ARBA" id="ARBA00010609"/>
    </source>
</evidence>
<dbReference type="SMR" id="A0A067R247"/>
<dbReference type="InParanoid" id="A0A067R247"/>
<keyword evidence="2" id="KW-0479">Metal-binding</keyword>
<dbReference type="Pfam" id="PF07732">
    <property type="entry name" value="Cu-oxidase_3"/>
    <property type="match status" value="1"/>
</dbReference>
<dbReference type="PROSITE" id="PS00079">
    <property type="entry name" value="MULTICOPPER_OXIDASE1"/>
    <property type="match status" value="1"/>
</dbReference>
<feature type="domain" description="Plastocyanin-like" evidence="7">
    <location>
        <begin position="89"/>
        <end position="202"/>
    </location>
</feature>
<evidence type="ECO:0000256" key="3">
    <source>
        <dbReference type="ARBA" id="ARBA00023002"/>
    </source>
</evidence>
<dbReference type="OMA" id="FHGINQI"/>